<sequence>MKKQGIKLTSKVLTGLVLLTGITSLPTNAVEVKTAAVDVNKASVKAKVYELNGHYYTKLVADKEVANVIARITTETKSEFVLKKDLIKAGEEVVVELDMTAKAPTRKLPSTEVKREGFTAVNKVGTHTFNINVRYEIATDEVKAKQEENKKVVNPPAAETPTASSTNNEEKGNEAATKSEQPVATAPAENTTKPAEDVKPVEAPKAAETTVARPNTSDNEKPSDKPADLAEKPTIPVAGTDRSAVATPAKEDTKAAETKKQAVKEEKAATTTKTEAEKPKQQTPAAPATGSREEQIRKAFLAKVAQLRNINGLPALSENAALNSSSKYRSADVTTRGIDGNIHGPNGSIQYEKDAAKAAGYLNSILANIAITSDSGTPEQVAQQLFDILFKEKGNVVAKYPYGHRNTLLDATAKDVGAGVTIKNGQVYLVQHQSSNGAFNGTTPKAGKYLDGLNTIYRNGQPV</sequence>
<accession>A0AA87AVW4</accession>
<dbReference type="EMBL" id="ACRO01000021">
    <property type="protein sequence ID" value="EGF87921.1"/>
    <property type="molecule type" value="Genomic_DNA"/>
</dbReference>
<feature type="region of interest" description="Disordered" evidence="1">
    <location>
        <begin position="146"/>
        <end position="293"/>
    </location>
</feature>
<dbReference type="AlphaFoldDB" id="A0AA87AVW4"/>
<evidence type="ECO:0000256" key="2">
    <source>
        <dbReference type="SAM" id="SignalP"/>
    </source>
</evidence>
<keyword evidence="2" id="KW-0732">Signal</keyword>
<dbReference type="RefSeq" id="WP_003147373.1">
    <property type="nucleotide sequence ID" value="NZ_GL883583.1"/>
</dbReference>
<dbReference type="Pfam" id="PF00188">
    <property type="entry name" value="CAP"/>
    <property type="match status" value="1"/>
</dbReference>
<dbReference type="CDD" id="cd05379">
    <property type="entry name" value="CAP_bacterial"/>
    <property type="match status" value="1"/>
</dbReference>
<feature type="compositionally biased region" description="Basic and acidic residues" evidence="1">
    <location>
        <begin position="249"/>
        <end position="280"/>
    </location>
</feature>
<reference evidence="4 5" key="1">
    <citation type="submission" date="2011-03" db="EMBL/GenBank/DDBJ databases">
        <title>The Genome Sequence of Gemella haemolysans M341.</title>
        <authorList>
            <consortium name="The Broad Institute Genome Sequencing Platform"/>
            <consortium name="The Broad Institute Genome Sequencing Center for Infectious Disease"/>
            <person name="Earl A."/>
            <person name="Ward D."/>
            <person name="Feldgarden M."/>
            <person name="Gevers D."/>
            <person name="Sibley C.D."/>
            <person name="Field T.R."/>
            <person name="Grinwis M."/>
            <person name="Eshaghurshan C.S."/>
            <person name="Surette M.G."/>
            <person name="Young S.K."/>
            <person name="Zeng Q."/>
            <person name="Gargeya S."/>
            <person name="Fitzgerald M."/>
            <person name="Haas B."/>
            <person name="Abouelleil A."/>
            <person name="Alvarado L."/>
            <person name="Arachchi H.M."/>
            <person name="Berlin A."/>
            <person name="Brown A."/>
            <person name="Chapman S.B."/>
            <person name="Chen Z."/>
            <person name="Dunbar C."/>
            <person name="Freedman E."/>
            <person name="Gearin G."/>
            <person name="Gellesch M."/>
            <person name="Goldberg J."/>
            <person name="Griggs A."/>
            <person name="Gujja S."/>
            <person name="Heilman E.R."/>
            <person name="Heiman D."/>
            <person name="Howarth C."/>
            <person name="Larson L."/>
            <person name="Lui A."/>
            <person name="MacDonald P.J.P."/>
            <person name="Mehta T."/>
            <person name="Montmayeur A."/>
            <person name="Murphy C."/>
            <person name="Neiman D."/>
            <person name="Pearson M."/>
            <person name="Priest M."/>
            <person name="Roberts A."/>
            <person name="Saif S."/>
            <person name="Shea T."/>
            <person name="Shenoy N."/>
            <person name="Sisk P."/>
            <person name="Stolte C."/>
            <person name="Sykes S."/>
            <person name="White J."/>
            <person name="Yandava C."/>
            <person name="Wortman J."/>
            <person name="Nusbaum C."/>
            <person name="Birren B."/>
        </authorList>
    </citation>
    <scope>NUCLEOTIDE SEQUENCE [LARGE SCALE GENOMIC DNA]</scope>
    <source>
        <strain evidence="4 5">M341</strain>
    </source>
</reference>
<organism evidence="4 5">
    <name type="scientific">Gemella haemolysans M341</name>
    <dbReference type="NCBI Taxonomy" id="562981"/>
    <lineage>
        <taxon>Bacteria</taxon>
        <taxon>Bacillati</taxon>
        <taxon>Bacillota</taxon>
        <taxon>Bacilli</taxon>
        <taxon>Bacillales</taxon>
        <taxon>Gemellaceae</taxon>
        <taxon>Gemella</taxon>
    </lineage>
</organism>
<feature type="signal peptide" evidence="2">
    <location>
        <begin position="1"/>
        <end position="29"/>
    </location>
</feature>
<protein>
    <recommendedName>
        <fullName evidence="3">SCP domain-containing protein</fullName>
    </recommendedName>
</protein>
<evidence type="ECO:0000313" key="4">
    <source>
        <dbReference type="EMBL" id="EGF87921.1"/>
    </source>
</evidence>
<evidence type="ECO:0000313" key="5">
    <source>
        <dbReference type="Proteomes" id="UP000004773"/>
    </source>
</evidence>
<feature type="compositionally biased region" description="Basic and acidic residues" evidence="1">
    <location>
        <begin position="218"/>
        <end position="231"/>
    </location>
</feature>
<dbReference type="InterPro" id="IPR035940">
    <property type="entry name" value="CAP_sf"/>
</dbReference>
<evidence type="ECO:0000256" key="1">
    <source>
        <dbReference type="SAM" id="MobiDB-lite"/>
    </source>
</evidence>
<name>A0AA87AVW4_9BACL</name>
<dbReference type="InterPro" id="IPR014044">
    <property type="entry name" value="CAP_dom"/>
</dbReference>
<dbReference type="SUPFAM" id="SSF55797">
    <property type="entry name" value="PR-1-like"/>
    <property type="match status" value="1"/>
</dbReference>
<gene>
    <name evidence="4" type="ORF">HMPREF0428_01250</name>
</gene>
<proteinExistence type="predicted"/>
<comment type="caution">
    <text evidence="4">The sequence shown here is derived from an EMBL/GenBank/DDBJ whole genome shotgun (WGS) entry which is preliminary data.</text>
</comment>
<dbReference type="Proteomes" id="UP000004773">
    <property type="component" value="Unassembled WGS sequence"/>
</dbReference>
<feature type="domain" description="SCP" evidence="3">
    <location>
        <begin position="302"/>
        <end position="431"/>
    </location>
</feature>
<evidence type="ECO:0000259" key="3">
    <source>
        <dbReference type="Pfam" id="PF00188"/>
    </source>
</evidence>
<feature type="chain" id="PRO_5041716746" description="SCP domain-containing protein" evidence="2">
    <location>
        <begin position="30"/>
        <end position="463"/>
    </location>
</feature>
<feature type="compositionally biased region" description="Polar residues" evidence="1">
    <location>
        <begin position="176"/>
        <end position="193"/>
    </location>
</feature>
<dbReference type="Gene3D" id="3.40.33.10">
    <property type="entry name" value="CAP"/>
    <property type="match status" value="1"/>
</dbReference>